<feature type="domain" description="YoaR-like putative peptidoglycan binding" evidence="1">
    <location>
        <begin position="83"/>
        <end position="183"/>
    </location>
</feature>
<dbReference type="AlphaFoldDB" id="A0A837IHK2"/>
<dbReference type="Pfam" id="PF12229">
    <property type="entry name" value="PG_binding_4"/>
    <property type="match status" value="2"/>
</dbReference>
<dbReference type="InterPro" id="IPR052913">
    <property type="entry name" value="Glycopeptide_resist_protein"/>
</dbReference>
<dbReference type="InterPro" id="IPR022029">
    <property type="entry name" value="YoaR-like_PG-bd"/>
</dbReference>
<accession>A0A837IHK2</accession>
<organism evidence="2 3">
    <name type="scientific">Candidatus Collierbacteria bacterium GW2011_GWB2_45_17</name>
    <dbReference type="NCBI Taxonomy" id="1618388"/>
    <lineage>
        <taxon>Bacteria</taxon>
        <taxon>Candidatus Collieribacteriota</taxon>
    </lineage>
</organism>
<evidence type="ECO:0000313" key="3">
    <source>
        <dbReference type="Proteomes" id="UP000034078"/>
    </source>
</evidence>
<feature type="domain" description="YoaR-like putative peptidoglycan binding" evidence="1">
    <location>
        <begin position="249"/>
        <end position="314"/>
    </location>
</feature>
<proteinExistence type="predicted"/>
<evidence type="ECO:0000313" key="2">
    <source>
        <dbReference type="EMBL" id="KKU01086.1"/>
    </source>
</evidence>
<comment type="caution">
    <text evidence="2">The sequence shown here is derived from an EMBL/GenBank/DDBJ whole genome shotgun (WGS) entry which is preliminary data.</text>
</comment>
<dbReference type="Proteomes" id="UP000034078">
    <property type="component" value="Unassembled WGS sequence"/>
</dbReference>
<protein>
    <submittedName>
        <fullName evidence="2">VanW family protein</fullName>
    </submittedName>
</protein>
<dbReference type="EMBL" id="LCKO01000002">
    <property type="protein sequence ID" value="KKU01086.1"/>
    <property type="molecule type" value="Genomic_DNA"/>
</dbReference>
<gene>
    <name evidence="2" type="ORF">UX01_C0002G0052</name>
</gene>
<dbReference type="InterPro" id="IPR007391">
    <property type="entry name" value="Vancomycin_resist_VanW"/>
</dbReference>
<name>A0A837IHK2_9BACT</name>
<dbReference type="PANTHER" id="PTHR35788:SF1">
    <property type="entry name" value="EXPORTED PROTEIN"/>
    <property type="match status" value="1"/>
</dbReference>
<evidence type="ECO:0000259" key="1">
    <source>
        <dbReference type="Pfam" id="PF12229"/>
    </source>
</evidence>
<reference evidence="2 3" key="1">
    <citation type="journal article" date="2015" name="Nature">
        <title>rRNA introns, odd ribosomes, and small enigmatic genomes across a large radiation of phyla.</title>
        <authorList>
            <person name="Brown C.T."/>
            <person name="Hug L.A."/>
            <person name="Thomas B.C."/>
            <person name="Sharon I."/>
            <person name="Castelle C.J."/>
            <person name="Singh A."/>
            <person name="Wilkins M.J."/>
            <person name="Williams K.H."/>
            <person name="Banfield J.F."/>
        </authorList>
    </citation>
    <scope>NUCLEOTIDE SEQUENCE [LARGE SCALE GENOMIC DNA]</scope>
</reference>
<dbReference type="PANTHER" id="PTHR35788">
    <property type="entry name" value="EXPORTED PROTEIN-RELATED"/>
    <property type="match status" value="1"/>
</dbReference>
<sequence>MTKFKYILGFSVFLFLFALAVVTSYRLAFRKLVYPRVKIANIEVTGMNKESALRLVKTYFETNPSLVILVTEGTEVSKLEGLKVEQDPVWAVDQALSVGRNGNILTQMAEQIRTLIKGAEIKIPVKLDVGELNDLVGQISEKIEQKPVWPRLTRADNKIVVSEGVNGVEIKKDDLIREILTGLSLPGKHEITVPISTIDVSVNSDRLTMAKLALEKWGQNNLTLRFGEFVRTLKQEEMLSLFGLASDVLEKNSLESLIEEIKPFIETEPKDAIFVFENNKVNEFRPEVIGARIDIPAFNRKLAEYLLAGEKKDLEVPVILTYPKIKTEDINNLGIKELIGSGKSTFLHSIPGRVFNVNLAASRVNGTLVAPGEEFSFVKSVGDITRTTGYQTAYVISQGRTVLGDGGGVCQVSTTTFRAALDAGLPITERKAHSYRVGYYEQDSPPGIDATVFYPTADLKFLNDTGNYILIQEEVDTKKMSMKVNIYGTSDGRSSTISKSRISNQSSPPAMLYVDDPTLPTGTTKQIDWSAFGAKVAFDYKVERNGESIYEKTFVSNYQPWQAVYLKGTGN</sequence>
<dbReference type="Pfam" id="PF04294">
    <property type="entry name" value="VanW"/>
    <property type="match status" value="1"/>
</dbReference>